<keyword evidence="3 5" id="KW-0863">Zinc-finger</keyword>
<name>A0A4P9XQF2_9FUNG</name>
<dbReference type="CDD" id="cd08830">
    <property type="entry name" value="ArfGap_ArfGap1"/>
    <property type="match status" value="1"/>
</dbReference>
<dbReference type="Pfam" id="PF01412">
    <property type="entry name" value="ArfGap"/>
    <property type="match status" value="1"/>
</dbReference>
<dbReference type="FunFam" id="1.10.220.150:FF:000014">
    <property type="entry name" value="ADP-ribosylation factor GTPase-activating protein"/>
    <property type="match status" value="1"/>
</dbReference>
<dbReference type="PANTHER" id="PTHR46395">
    <property type="entry name" value="ADP-RIBOSYLATION FACTOR GTPASE-ACTIVATING PROTEIN 1"/>
    <property type="match status" value="1"/>
</dbReference>
<dbReference type="SMART" id="SM00105">
    <property type="entry name" value="ArfGap"/>
    <property type="match status" value="1"/>
</dbReference>
<reference evidence="8" key="1">
    <citation type="journal article" date="2018" name="Nat. Microbiol.">
        <title>Leveraging single-cell genomics to expand the fungal tree of life.</title>
        <authorList>
            <person name="Ahrendt S.R."/>
            <person name="Quandt C.A."/>
            <person name="Ciobanu D."/>
            <person name="Clum A."/>
            <person name="Salamov A."/>
            <person name="Andreopoulos B."/>
            <person name="Cheng J.F."/>
            <person name="Woyke T."/>
            <person name="Pelin A."/>
            <person name="Henrissat B."/>
            <person name="Reynolds N.K."/>
            <person name="Benny G.L."/>
            <person name="Smith M.E."/>
            <person name="James T.Y."/>
            <person name="Grigoriev I.V."/>
        </authorList>
    </citation>
    <scope>NUCLEOTIDE SEQUENCE [LARGE SCALE GENOMIC DNA]</scope>
    <source>
        <strain evidence="8">RSA 1356</strain>
    </source>
</reference>
<evidence type="ECO:0000313" key="8">
    <source>
        <dbReference type="Proteomes" id="UP000271241"/>
    </source>
</evidence>
<protein>
    <recommendedName>
        <fullName evidence="6">Arf-GAP domain-containing protein</fullName>
    </recommendedName>
</protein>
<dbReference type="GO" id="GO:0030100">
    <property type="term" value="P:regulation of endocytosis"/>
    <property type="evidence" value="ECO:0007669"/>
    <property type="project" value="TreeGrafter"/>
</dbReference>
<dbReference type="AlphaFoldDB" id="A0A4P9XQF2"/>
<sequence length="146" mass="16817">MASLNDKKALLELQRREGNRHCIDCGAPNPQWASVTLGTFFCIDCSGQHRSLGVHVSFVRSITMDKWTPDQLERMKHGGNKKLLDFFASQSDYHAGMSIREKYTSRFADLYREKVRRCLHFGTAAWLWVAHECAISHDHRSAYCRV</sequence>
<dbReference type="EMBL" id="KZ992619">
    <property type="protein sequence ID" value="RKP08265.1"/>
    <property type="molecule type" value="Genomic_DNA"/>
</dbReference>
<evidence type="ECO:0000256" key="2">
    <source>
        <dbReference type="ARBA" id="ARBA00022723"/>
    </source>
</evidence>
<dbReference type="GO" id="GO:0000139">
    <property type="term" value="C:Golgi membrane"/>
    <property type="evidence" value="ECO:0007669"/>
    <property type="project" value="TreeGrafter"/>
</dbReference>
<dbReference type="GO" id="GO:0008270">
    <property type="term" value="F:zinc ion binding"/>
    <property type="evidence" value="ECO:0007669"/>
    <property type="project" value="UniProtKB-KW"/>
</dbReference>
<keyword evidence="2" id="KW-0479">Metal-binding</keyword>
<dbReference type="GO" id="GO:0005096">
    <property type="term" value="F:GTPase activator activity"/>
    <property type="evidence" value="ECO:0007669"/>
    <property type="project" value="UniProtKB-KW"/>
</dbReference>
<evidence type="ECO:0000256" key="4">
    <source>
        <dbReference type="ARBA" id="ARBA00022833"/>
    </source>
</evidence>
<dbReference type="InterPro" id="IPR037278">
    <property type="entry name" value="ARFGAP/RecO"/>
</dbReference>
<dbReference type="Proteomes" id="UP000271241">
    <property type="component" value="Unassembled WGS sequence"/>
</dbReference>
<dbReference type="SUPFAM" id="SSF57863">
    <property type="entry name" value="ArfGap/RecO-like zinc finger"/>
    <property type="match status" value="1"/>
</dbReference>
<dbReference type="STRING" id="78915.A0A4P9XQF2"/>
<dbReference type="PANTHER" id="PTHR46395:SF1">
    <property type="entry name" value="ADP-RIBOSYLATION FACTOR GTPASE-ACTIVATING PROTEIN 1"/>
    <property type="match status" value="1"/>
</dbReference>
<organism evidence="7 8">
    <name type="scientific">Thamnocephalis sphaerospora</name>
    <dbReference type="NCBI Taxonomy" id="78915"/>
    <lineage>
        <taxon>Eukaryota</taxon>
        <taxon>Fungi</taxon>
        <taxon>Fungi incertae sedis</taxon>
        <taxon>Zoopagomycota</taxon>
        <taxon>Zoopagomycotina</taxon>
        <taxon>Zoopagomycetes</taxon>
        <taxon>Zoopagales</taxon>
        <taxon>Sigmoideomycetaceae</taxon>
        <taxon>Thamnocephalis</taxon>
    </lineage>
</organism>
<dbReference type="PRINTS" id="PR00405">
    <property type="entry name" value="REVINTRACTNG"/>
</dbReference>
<dbReference type="InterPro" id="IPR001164">
    <property type="entry name" value="ArfGAP_dom"/>
</dbReference>
<dbReference type="InterPro" id="IPR038508">
    <property type="entry name" value="ArfGAP_dom_sf"/>
</dbReference>
<evidence type="ECO:0000259" key="6">
    <source>
        <dbReference type="PROSITE" id="PS50115"/>
    </source>
</evidence>
<evidence type="ECO:0000256" key="5">
    <source>
        <dbReference type="PROSITE-ProRule" id="PRU00288"/>
    </source>
</evidence>
<accession>A0A4P9XQF2</accession>
<dbReference type="Gene3D" id="1.10.220.150">
    <property type="entry name" value="Arf GTPase activating protein"/>
    <property type="match status" value="1"/>
</dbReference>
<evidence type="ECO:0000313" key="7">
    <source>
        <dbReference type="EMBL" id="RKP08265.1"/>
    </source>
</evidence>
<keyword evidence="4" id="KW-0862">Zinc</keyword>
<dbReference type="GO" id="GO:0032012">
    <property type="term" value="P:regulation of ARF protein signal transduction"/>
    <property type="evidence" value="ECO:0007669"/>
    <property type="project" value="TreeGrafter"/>
</dbReference>
<evidence type="ECO:0000256" key="3">
    <source>
        <dbReference type="ARBA" id="ARBA00022771"/>
    </source>
</evidence>
<keyword evidence="1" id="KW-0343">GTPase activation</keyword>
<gene>
    <name evidence="7" type="ORF">THASP1DRAFT_15885</name>
</gene>
<feature type="domain" description="Arf-GAP" evidence="6">
    <location>
        <begin position="7"/>
        <end position="114"/>
    </location>
</feature>
<proteinExistence type="predicted"/>
<dbReference type="OrthoDB" id="983479at2759"/>
<dbReference type="PROSITE" id="PS50115">
    <property type="entry name" value="ARFGAP"/>
    <property type="match status" value="1"/>
</dbReference>
<evidence type="ECO:0000256" key="1">
    <source>
        <dbReference type="ARBA" id="ARBA00022468"/>
    </source>
</evidence>
<keyword evidence="8" id="KW-1185">Reference proteome</keyword>